<protein>
    <recommendedName>
        <fullName evidence="4">HNH nuclease domain-containing protein</fullName>
    </recommendedName>
</protein>
<accession>A0A428V0S1</accession>
<feature type="region of interest" description="Disordered" evidence="1">
    <location>
        <begin position="99"/>
        <end position="121"/>
    </location>
</feature>
<name>A0A428V0S1_9HYPO</name>
<dbReference type="AlphaFoldDB" id="A0A428V0S1"/>
<evidence type="ECO:0008006" key="4">
    <source>
        <dbReference type="Google" id="ProtNLM"/>
    </source>
</evidence>
<organism evidence="2 3">
    <name type="scientific">Fusarium ambrosium</name>
    <dbReference type="NCBI Taxonomy" id="131363"/>
    <lineage>
        <taxon>Eukaryota</taxon>
        <taxon>Fungi</taxon>
        <taxon>Dikarya</taxon>
        <taxon>Ascomycota</taxon>
        <taxon>Pezizomycotina</taxon>
        <taxon>Sordariomycetes</taxon>
        <taxon>Hypocreomycetidae</taxon>
        <taxon>Hypocreales</taxon>
        <taxon>Nectriaceae</taxon>
        <taxon>Fusarium</taxon>
        <taxon>Fusarium solani species complex</taxon>
    </lineage>
</organism>
<evidence type="ECO:0000256" key="1">
    <source>
        <dbReference type="SAM" id="MobiDB-lite"/>
    </source>
</evidence>
<keyword evidence="3" id="KW-1185">Reference proteome</keyword>
<dbReference type="EMBL" id="NIZV01000008">
    <property type="protein sequence ID" value="RSM20087.1"/>
    <property type="molecule type" value="Genomic_DNA"/>
</dbReference>
<comment type="caution">
    <text evidence="2">The sequence shown here is derived from an EMBL/GenBank/DDBJ whole genome shotgun (WGS) entry which is preliminary data.</text>
</comment>
<gene>
    <name evidence="2" type="ORF">CDV31_001166</name>
</gene>
<feature type="compositionally biased region" description="Acidic residues" evidence="1">
    <location>
        <begin position="103"/>
        <end position="112"/>
    </location>
</feature>
<proteinExistence type="predicted"/>
<sequence length="320" mass="35709">MSLNPADDFQEPGPLLPLREAEIRRDFAIQLEAAIRANPIYSDFRLNAVQVATILYVPLCTFRLGGYLSLQDSGGQPNNKGTLRVRLVTMLDLVDHFLGPGPEENEAADDGFPEPKRRNETQPKNFLVRDKAACVLMGTNSPHVCHIIPFSWNNSFENLEETRDVFAHAEAFLGRYRPGAEGESIITLQFNWMPRSAMKPTDEMTLQGKDSDFDRMVNSVESFWQGGSIPTSAELGQIKSGVPLISGHLIEIEMPSSDSPLFKAMIDFQWAMIVVAALSGAAADDNSFDTYLRAMEWVEEQKSRNAARHRGVREQPPRGI</sequence>
<evidence type="ECO:0000313" key="3">
    <source>
        <dbReference type="Proteomes" id="UP000288429"/>
    </source>
</evidence>
<dbReference type="Proteomes" id="UP000288429">
    <property type="component" value="Unassembled WGS sequence"/>
</dbReference>
<evidence type="ECO:0000313" key="2">
    <source>
        <dbReference type="EMBL" id="RSM20087.1"/>
    </source>
</evidence>
<reference evidence="2 3" key="1">
    <citation type="submission" date="2017-06" db="EMBL/GenBank/DDBJ databases">
        <title>Cmopartive genomic analysis of Ambrosia Fusariam Clade fungi.</title>
        <authorList>
            <person name="Stajich J.E."/>
            <person name="Carrillo J."/>
            <person name="Kijimoto T."/>
            <person name="Eskalen A."/>
            <person name="O'Donnell K."/>
            <person name="Kasson M."/>
        </authorList>
    </citation>
    <scope>NUCLEOTIDE SEQUENCE [LARGE SCALE GENOMIC DNA]</scope>
    <source>
        <strain evidence="2 3">NRRL 20438</strain>
    </source>
</reference>